<feature type="binding site" evidence="4">
    <location>
        <position position="634"/>
    </location>
    <ligand>
        <name>Mg(2+)</name>
        <dbReference type="ChEBI" id="CHEBI:18420"/>
    </ligand>
</feature>
<feature type="signal peptide" evidence="6">
    <location>
        <begin position="1"/>
        <end position="26"/>
    </location>
</feature>
<feature type="region of interest" description="Disordered" evidence="5">
    <location>
        <begin position="115"/>
        <end position="193"/>
    </location>
</feature>
<keyword evidence="6" id="KW-0732">Signal</keyword>
<dbReference type="AlphaFoldDB" id="A0A9N8F428"/>
<evidence type="ECO:0000256" key="4">
    <source>
        <dbReference type="PIRSR" id="PIRSR601952-2"/>
    </source>
</evidence>
<organism evidence="7 8">
    <name type="scientific">Seminavis robusta</name>
    <dbReference type="NCBI Taxonomy" id="568900"/>
    <lineage>
        <taxon>Eukaryota</taxon>
        <taxon>Sar</taxon>
        <taxon>Stramenopiles</taxon>
        <taxon>Ochrophyta</taxon>
        <taxon>Bacillariophyta</taxon>
        <taxon>Bacillariophyceae</taxon>
        <taxon>Bacillariophycidae</taxon>
        <taxon>Naviculales</taxon>
        <taxon>Naviculaceae</taxon>
        <taxon>Seminavis</taxon>
    </lineage>
</organism>
<dbReference type="EMBL" id="CAICTM010003220">
    <property type="protein sequence ID" value="CAB9531076.1"/>
    <property type="molecule type" value="Genomic_DNA"/>
</dbReference>
<evidence type="ECO:0000256" key="6">
    <source>
        <dbReference type="SAM" id="SignalP"/>
    </source>
</evidence>
<dbReference type="PANTHER" id="PTHR11596:SF5">
    <property type="entry name" value="ALKALINE PHOSPHATASE"/>
    <property type="match status" value="1"/>
</dbReference>
<keyword evidence="4" id="KW-0460">Magnesium</keyword>
<gene>
    <name evidence="7" type="ORF">SEMRO_3222_G345520.1</name>
</gene>
<feature type="active site" description="Phosphoserine intermediate" evidence="3">
    <location>
        <position position="400"/>
    </location>
</feature>
<comment type="cofactor">
    <cofactor evidence="4">
        <name>Zn(2+)</name>
        <dbReference type="ChEBI" id="CHEBI:29105"/>
    </cofactor>
    <text evidence="4">Binds 2 Zn(2+) ions.</text>
</comment>
<keyword evidence="4" id="KW-0479">Metal-binding</keyword>
<keyword evidence="4" id="KW-0862">Zinc</keyword>
<comment type="cofactor">
    <cofactor evidence="4">
        <name>Mg(2+)</name>
        <dbReference type="ChEBI" id="CHEBI:18420"/>
    </cofactor>
    <text evidence="4">Binds 1 Mg(2+) ion.</text>
</comment>
<feature type="binding site" evidence="4">
    <location>
        <position position="684"/>
    </location>
    <ligand>
        <name>Zn(2+)</name>
        <dbReference type="ChEBI" id="CHEBI:29105"/>
        <label>2</label>
    </ligand>
</feature>
<evidence type="ECO:0000256" key="5">
    <source>
        <dbReference type="SAM" id="MobiDB-lite"/>
    </source>
</evidence>
<feature type="compositionally biased region" description="Polar residues" evidence="5">
    <location>
        <begin position="115"/>
        <end position="132"/>
    </location>
</feature>
<feature type="binding site" evidence="4">
    <location>
        <position position="639"/>
    </location>
    <ligand>
        <name>Zn(2+)</name>
        <dbReference type="ChEBI" id="CHEBI:29105"/>
        <label>2</label>
    </ligand>
</feature>
<evidence type="ECO:0000313" key="7">
    <source>
        <dbReference type="EMBL" id="CAB9531076.1"/>
    </source>
</evidence>
<feature type="chain" id="PRO_5040368278" description="alkaline phosphatase" evidence="6">
    <location>
        <begin position="27"/>
        <end position="827"/>
    </location>
</feature>
<evidence type="ECO:0000313" key="8">
    <source>
        <dbReference type="Proteomes" id="UP001153069"/>
    </source>
</evidence>
<dbReference type="SMART" id="SM00098">
    <property type="entry name" value="alkPPc"/>
    <property type="match status" value="1"/>
</dbReference>
<dbReference type="OrthoDB" id="5818554at2759"/>
<dbReference type="GO" id="GO:0004035">
    <property type="term" value="F:alkaline phosphatase activity"/>
    <property type="evidence" value="ECO:0007669"/>
    <property type="project" value="UniProtKB-EC"/>
</dbReference>
<name>A0A9N8F428_9STRA</name>
<evidence type="ECO:0000256" key="2">
    <source>
        <dbReference type="ARBA" id="ARBA00022553"/>
    </source>
</evidence>
<dbReference type="Gene3D" id="3.40.720.10">
    <property type="entry name" value="Alkaline Phosphatase, subunit A"/>
    <property type="match status" value="2"/>
</dbReference>
<evidence type="ECO:0000256" key="3">
    <source>
        <dbReference type="PIRSR" id="PIRSR601952-1"/>
    </source>
</evidence>
<accession>A0A9N8F428</accession>
<reference evidence="7" key="1">
    <citation type="submission" date="2020-06" db="EMBL/GenBank/DDBJ databases">
        <authorList>
            <consortium name="Plant Systems Biology data submission"/>
        </authorList>
    </citation>
    <scope>NUCLEOTIDE SEQUENCE</scope>
    <source>
        <strain evidence="7">D6</strain>
    </source>
</reference>
<dbReference type="InterPro" id="IPR017850">
    <property type="entry name" value="Alkaline_phosphatase_core_sf"/>
</dbReference>
<keyword evidence="8" id="KW-1185">Reference proteome</keyword>
<sequence length="827" mass="90959">MKRSCRRSSGWIWLIVFSSAISGVDGANARGSRLQSTHNDNDAVEDEDGYWSWMDLDALEEEKVGSSKDRDSNLLPKKLRSSYRQRDMLQRQTSITVIDEEEDDEADTFEATGFVSVTGSPDIPQPSQQTRSPKPISGITVRIPTALPTRSPKPTPAPTPVGQQPVVQQQSTNEQQSSSQTCDANGFSRFPFQGRDSSERLLLREGVIDELPTSRCGNAGRKNVILVIGDGMGWEMARAGAIARQVINELETTFGCNITSGCPTNTAAMDAFRGRNLSDYYTEGKGRGLSFQNLPGYALVTTTATLAQRPNKGNNSAPPYGMLEGSLAKHDSGMAPLALTECGWPIDFDPKDHITDGGNMVLWDDVKGGQYPWDPRYTQDNPDTSDGFDPLYIMQHATDSAATATTLATGHKVANTMVSVDLYEEPISTIVEEAMKCGMAGGVVSSKPVLHATPAAFIAHSNNRQQRDQLRRSFREVNPSFASGVCAREYYPYPEDLQSMRNGSLSRSWTLFEQKPSVLAENFYQGLENLDPDNGDHVLVCLGGDFTRSNREDLPKRGVDSSYSNRWCGTGDIQTPGPNATNPDLPLGVTPPNARLCDFYSQEEVKQIPHITQNVKAALDFLGRDDDGFFLMYEQGDIDTAAHQNHMDDLLGTLLDIDDSVQYIRNWIAANGGYEKNALYVTADHDHYLTLLPQFPELLALLLITGASHNITPENNSKQNPWNLAIQAGRHEELGKSIIEHLRDFTTWTDEDILNVGHFWGPVGSGGNGWGSHSTRPVPLYYQGDGGCIEQLLGKGYQVLGRQVEGIPGKIDQAHIHACMMKNLFAL</sequence>
<feature type="binding site" evidence="4">
    <location>
        <position position="453"/>
    </location>
    <ligand>
        <name>Mg(2+)</name>
        <dbReference type="ChEBI" id="CHEBI:18420"/>
    </ligand>
</feature>
<dbReference type="InterPro" id="IPR001952">
    <property type="entry name" value="Alkaline_phosphatase"/>
</dbReference>
<keyword evidence="2" id="KW-0597">Phosphoprotein</keyword>
<protein>
    <recommendedName>
        <fullName evidence="1">alkaline phosphatase</fullName>
        <ecNumber evidence="1">3.1.3.1</ecNumber>
    </recommendedName>
</protein>
<feature type="compositionally biased region" description="Low complexity" evidence="5">
    <location>
        <begin position="160"/>
        <end position="181"/>
    </location>
</feature>
<comment type="caution">
    <text evidence="7">The sequence shown here is derived from an EMBL/GenBank/DDBJ whole genome shotgun (WGS) entry which is preliminary data.</text>
</comment>
<dbReference type="Proteomes" id="UP001153069">
    <property type="component" value="Unassembled WGS sequence"/>
</dbReference>
<feature type="binding site" evidence="4">
    <location>
        <position position="451"/>
    </location>
    <ligand>
        <name>Mg(2+)</name>
        <dbReference type="ChEBI" id="CHEBI:18420"/>
    </ligand>
</feature>
<evidence type="ECO:0000256" key="1">
    <source>
        <dbReference type="ARBA" id="ARBA00012647"/>
    </source>
</evidence>
<proteinExistence type="predicted"/>
<dbReference type="Pfam" id="PF00245">
    <property type="entry name" value="Alk_phosphatase"/>
    <property type="match status" value="2"/>
</dbReference>
<dbReference type="SUPFAM" id="SSF53649">
    <property type="entry name" value="Alkaline phosphatase-like"/>
    <property type="match status" value="1"/>
</dbReference>
<feature type="binding site" evidence="4">
    <location>
        <position position="643"/>
    </location>
    <ligand>
        <name>Zn(2+)</name>
        <dbReference type="ChEBI" id="CHEBI:29105"/>
        <label>2</label>
    </ligand>
</feature>
<feature type="binding site" evidence="4">
    <location>
        <position position="685"/>
    </location>
    <ligand>
        <name>Zn(2+)</name>
        <dbReference type="ChEBI" id="CHEBI:29105"/>
        <label>2</label>
    </ligand>
</feature>
<dbReference type="GO" id="GO:0046872">
    <property type="term" value="F:metal ion binding"/>
    <property type="evidence" value="ECO:0007669"/>
    <property type="project" value="UniProtKB-KW"/>
</dbReference>
<dbReference type="EC" id="3.1.3.1" evidence="1"/>
<dbReference type="PANTHER" id="PTHR11596">
    <property type="entry name" value="ALKALINE PHOSPHATASE"/>
    <property type="match status" value="1"/>
</dbReference>